<keyword evidence="7" id="KW-0206">Cytoskeleton</keyword>
<dbReference type="EMBL" id="JANBPT010000246">
    <property type="protein sequence ID" value="KAJ1924966.1"/>
    <property type="molecule type" value="Genomic_DNA"/>
</dbReference>
<evidence type="ECO:0000256" key="1">
    <source>
        <dbReference type="ARBA" id="ARBA00004245"/>
    </source>
</evidence>
<dbReference type="OrthoDB" id="2130750at2759"/>
<dbReference type="GO" id="GO:0005874">
    <property type="term" value="C:microtubule"/>
    <property type="evidence" value="ECO:0007669"/>
    <property type="project" value="UniProtKB-KW"/>
</dbReference>
<dbReference type="InterPro" id="IPR036859">
    <property type="entry name" value="CAP-Gly_dom_sf"/>
</dbReference>
<evidence type="ECO:0000256" key="6">
    <source>
        <dbReference type="ARBA" id="ARBA00023054"/>
    </source>
</evidence>
<dbReference type="InterPro" id="IPR022157">
    <property type="entry name" value="Dynactin"/>
</dbReference>
<dbReference type="PANTHER" id="PTHR18916">
    <property type="entry name" value="DYNACTIN 1-RELATED MICROTUBULE-BINDING"/>
    <property type="match status" value="1"/>
</dbReference>
<feature type="domain" description="CAP-Gly" evidence="10">
    <location>
        <begin position="37"/>
        <end position="79"/>
    </location>
</feature>
<dbReference type="PROSITE" id="PS00845">
    <property type="entry name" value="CAP_GLY_1"/>
    <property type="match status" value="1"/>
</dbReference>
<dbReference type="Gene3D" id="2.30.30.190">
    <property type="entry name" value="CAP Gly-rich-like domain"/>
    <property type="match status" value="1"/>
</dbReference>
<keyword evidence="6 8" id="KW-0175">Coiled coil</keyword>
<evidence type="ECO:0000313" key="12">
    <source>
        <dbReference type="Proteomes" id="UP001150569"/>
    </source>
</evidence>
<comment type="caution">
    <text evidence="11">The sequence shown here is derived from an EMBL/GenBank/DDBJ whole genome shotgun (WGS) entry which is preliminary data.</text>
</comment>
<dbReference type="SMART" id="SM01052">
    <property type="entry name" value="CAP_GLY"/>
    <property type="match status" value="1"/>
</dbReference>
<sequence>MADHTLPPPGAPAANSNLQVGTRCEVQNHLGIIRFIGTTAFATGRWVGVELDSPSGKNDGSVHGEVYFTCPPNHGMFVRTTQVRLATAETTPVAAARSMAPPASSARITPAHVGLKSPSPAGLVPPSALTLPRARRGESVSSAGTGGATPRARTGGISASSVRFRSPTTSAAGPPSLSIPGGPTGGTARIVSPSRPPAASIGTRLASPSALRPPASSTNSGSTSSQGRLTTPRRTRGVSTPAHPVDRPPRQIAPPESPRATATQAGAGPKFNKRLSYGGRQLPSPTPALSSISSIASTPQPPPAENDSAPSTPSRPSSSAGPVPPDSEQSISTEAVPHPIPFTPTPAHHSLTDAFTPYGARADPIASQKELDELRAKLRILEAKRKEDRERMSESSRKLAEIEQALQMKDRLMHRLSESSRELKDVRRLLKAAESGREEMETKYHETLEALELLTLDREMAEEKAENFAQEAQILKDKLEEVQTNDDLHGTLDLAAGGTDDLTAAQRTPEYAALERTNERLKEALVRLRDATTETENELQRRVRTLEKDLGQAPEVQAQNAELKAEKVRADQHIEDLKARLDEAMAAEDLVEQLSMRNLDLTEQVEEMKATIEDLESLKELNDEMEENHVETEKQLTAELEFKDSLLRELQAKLEASDETMADYENTIQQFRQLVANLQTDLARLRSREAEQRSEAQELSSQSHAMLSLNLQLQSTVMKAQAKAIDLELRKLEAQQATEHLHFLEPYLPASFFSHENNAIRCLLLFKRLGFKADLLITQLDPHTEKSDAHVNPESLAAAQLRLGLVQLAGAAGAFVAHLAQCPADTFLKLGFLHHDVTTVEKRLDAVVEAVRQEGQPPKSALADVQRSVGELNALVDTHLGGATKDAAEPATAAARSVTAARALDLQAEVIFTQLILTRQLVLPAADDDEAPTFDGADQGDLHTNFFVPLDSVIQQCKAYKVLSTKLLRRVRETNEDGLAALLRGSTNGSSAKPPTAITLLNPAFQDRFAALQDVCGQLARYAQEARTSLAEYVAQQRDDKAALALAEVRSRLLGVDEQYLAHPTASTGAEAVPWTVAAKVFGDLTRDLGATVDLVSGHPAPSGDNGGNLPEATVSYEPREAPWIQRAHQFKAEL</sequence>
<feature type="coiled-coil region" evidence="8">
    <location>
        <begin position="371"/>
        <end position="485"/>
    </location>
</feature>
<dbReference type="InterPro" id="IPR000938">
    <property type="entry name" value="CAP-Gly_domain"/>
</dbReference>
<gene>
    <name evidence="11" type="ORF">IWQ60_004875</name>
</gene>
<evidence type="ECO:0000256" key="5">
    <source>
        <dbReference type="ARBA" id="ARBA00023017"/>
    </source>
</evidence>
<feature type="compositionally biased region" description="Polar residues" evidence="9">
    <location>
        <begin position="287"/>
        <end position="298"/>
    </location>
</feature>
<feature type="non-terminal residue" evidence="11">
    <location>
        <position position="1135"/>
    </location>
</feature>
<comment type="subcellular location">
    <subcellularLocation>
        <location evidence="1">Cytoplasm</location>
        <location evidence="1">Cytoskeleton</location>
    </subcellularLocation>
</comment>
<evidence type="ECO:0000256" key="7">
    <source>
        <dbReference type="ARBA" id="ARBA00023212"/>
    </source>
</evidence>
<reference evidence="11" key="1">
    <citation type="submission" date="2022-07" db="EMBL/GenBank/DDBJ databases">
        <title>Phylogenomic reconstructions and comparative analyses of Kickxellomycotina fungi.</title>
        <authorList>
            <person name="Reynolds N.K."/>
            <person name="Stajich J.E."/>
            <person name="Barry K."/>
            <person name="Grigoriev I.V."/>
            <person name="Crous P."/>
            <person name="Smith M.E."/>
        </authorList>
    </citation>
    <scope>NUCLEOTIDE SEQUENCE</scope>
    <source>
        <strain evidence="11">RSA 861</strain>
    </source>
</reference>
<evidence type="ECO:0000256" key="9">
    <source>
        <dbReference type="SAM" id="MobiDB-lite"/>
    </source>
</evidence>
<feature type="region of interest" description="Disordered" evidence="9">
    <location>
        <begin position="1096"/>
        <end position="1118"/>
    </location>
</feature>
<evidence type="ECO:0000256" key="2">
    <source>
        <dbReference type="ARBA" id="ARBA00011010"/>
    </source>
</evidence>
<feature type="compositionally biased region" description="Low complexity" evidence="9">
    <location>
        <begin position="204"/>
        <end position="225"/>
    </location>
</feature>
<proteinExistence type="inferred from homology"/>
<keyword evidence="12" id="KW-1185">Reference proteome</keyword>
<evidence type="ECO:0000256" key="3">
    <source>
        <dbReference type="ARBA" id="ARBA00022490"/>
    </source>
</evidence>
<dbReference type="SUPFAM" id="SSF74924">
    <property type="entry name" value="Cap-Gly domain"/>
    <property type="match status" value="1"/>
</dbReference>
<dbReference type="GO" id="GO:0030286">
    <property type="term" value="C:dynein complex"/>
    <property type="evidence" value="ECO:0007669"/>
    <property type="project" value="UniProtKB-KW"/>
</dbReference>
<feature type="coiled-coil region" evidence="8">
    <location>
        <begin position="511"/>
        <end position="702"/>
    </location>
</feature>
<accession>A0A9W8ADG3</accession>
<evidence type="ECO:0000259" key="10">
    <source>
        <dbReference type="PROSITE" id="PS50245"/>
    </source>
</evidence>
<organism evidence="11 12">
    <name type="scientific">Tieghemiomyces parasiticus</name>
    <dbReference type="NCBI Taxonomy" id="78921"/>
    <lineage>
        <taxon>Eukaryota</taxon>
        <taxon>Fungi</taxon>
        <taxon>Fungi incertae sedis</taxon>
        <taxon>Zoopagomycota</taxon>
        <taxon>Kickxellomycotina</taxon>
        <taxon>Dimargaritomycetes</taxon>
        <taxon>Dimargaritales</taxon>
        <taxon>Dimargaritaceae</taxon>
        <taxon>Tieghemiomyces</taxon>
    </lineage>
</organism>
<dbReference type="Pfam" id="PF12455">
    <property type="entry name" value="Dynactin"/>
    <property type="match status" value="1"/>
</dbReference>
<keyword evidence="5" id="KW-0243">Dynein</keyword>
<evidence type="ECO:0000313" key="11">
    <source>
        <dbReference type="EMBL" id="KAJ1924966.1"/>
    </source>
</evidence>
<dbReference type="AlphaFoldDB" id="A0A9W8ADG3"/>
<evidence type="ECO:0000256" key="8">
    <source>
        <dbReference type="SAM" id="Coils"/>
    </source>
</evidence>
<dbReference type="Proteomes" id="UP001150569">
    <property type="component" value="Unassembled WGS sequence"/>
</dbReference>
<name>A0A9W8ADG3_9FUNG</name>
<protein>
    <recommendedName>
        <fullName evidence="10">CAP-Gly domain-containing protein</fullName>
    </recommendedName>
</protein>
<comment type="similarity">
    <text evidence="2">Belongs to the dynactin 150 kDa subunit family.</text>
</comment>
<feature type="compositionally biased region" description="Low complexity" evidence="9">
    <location>
        <begin position="96"/>
        <end position="107"/>
    </location>
</feature>
<dbReference type="Pfam" id="PF01302">
    <property type="entry name" value="CAP_GLY"/>
    <property type="match status" value="1"/>
</dbReference>
<keyword evidence="4" id="KW-0493">Microtubule</keyword>
<keyword evidence="3" id="KW-0963">Cytoplasm</keyword>
<feature type="region of interest" description="Disordered" evidence="9">
    <location>
        <begin position="96"/>
        <end position="355"/>
    </location>
</feature>
<dbReference type="PROSITE" id="PS50245">
    <property type="entry name" value="CAP_GLY_2"/>
    <property type="match status" value="1"/>
</dbReference>
<evidence type="ECO:0000256" key="4">
    <source>
        <dbReference type="ARBA" id="ARBA00022701"/>
    </source>
</evidence>
<feature type="compositionally biased region" description="Low complexity" evidence="9">
    <location>
        <begin position="308"/>
        <end position="321"/>
    </location>
</feature>
<feature type="compositionally biased region" description="Polar residues" evidence="9">
    <location>
        <begin position="157"/>
        <end position="171"/>
    </location>
</feature>